<evidence type="ECO:0000313" key="3">
    <source>
        <dbReference type="Proteomes" id="UP000504636"/>
    </source>
</evidence>
<dbReference type="GeneID" id="54458785"/>
<proteinExistence type="predicted"/>
<feature type="transmembrane region" description="Helical" evidence="1">
    <location>
        <begin position="302"/>
        <end position="319"/>
    </location>
</feature>
<evidence type="ECO:0000313" key="4">
    <source>
        <dbReference type="RefSeq" id="XP_033575756.1"/>
    </source>
</evidence>
<keyword evidence="1" id="KW-1133">Transmembrane helix</keyword>
<feature type="transmembrane region" description="Helical" evidence="1">
    <location>
        <begin position="224"/>
        <end position="243"/>
    </location>
</feature>
<keyword evidence="1" id="KW-0812">Transmembrane</keyword>
<organism evidence="2">
    <name type="scientific">Mytilinidion resinicola</name>
    <dbReference type="NCBI Taxonomy" id="574789"/>
    <lineage>
        <taxon>Eukaryota</taxon>
        <taxon>Fungi</taxon>
        <taxon>Dikarya</taxon>
        <taxon>Ascomycota</taxon>
        <taxon>Pezizomycotina</taxon>
        <taxon>Dothideomycetes</taxon>
        <taxon>Pleosporomycetidae</taxon>
        <taxon>Mytilinidiales</taxon>
        <taxon>Mytilinidiaceae</taxon>
        <taxon>Mytilinidion</taxon>
    </lineage>
</organism>
<evidence type="ECO:0000256" key="1">
    <source>
        <dbReference type="SAM" id="Phobius"/>
    </source>
</evidence>
<keyword evidence="1" id="KW-0472">Membrane</keyword>
<dbReference type="EMBL" id="MU003702">
    <property type="protein sequence ID" value="KAF2808792.1"/>
    <property type="molecule type" value="Genomic_DNA"/>
</dbReference>
<protein>
    <submittedName>
        <fullName evidence="2 4">Uncharacterized protein</fullName>
    </submittedName>
</protein>
<dbReference type="AlphaFoldDB" id="A0A6A6YIV9"/>
<keyword evidence="3" id="KW-1185">Reference proteome</keyword>
<gene>
    <name evidence="2 4" type="ORF">BDZ99DRAFT_444593</name>
</gene>
<feature type="transmembrane region" description="Helical" evidence="1">
    <location>
        <begin position="37"/>
        <end position="58"/>
    </location>
</feature>
<reference evidence="2 4" key="1">
    <citation type="journal article" date="2020" name="Stud. Mycol.">
        <title>101 Dothideomycetes genomes: a test case for predicting lifestyles and emergence of pathogens.</title>
        <authorList>
            <person name="Haridas S."/>
            <person name="Albert R."/>
            <person name="Binder M."/>
            <person name="Bloem J."/>
            <person name="Labutti K."/>
            <person name="Salamov A."/>
            <person name="Andreopoulos B."/>
            <person name="Baker S."/>
            <person name="Barry K."/>
            <person name="Bills G."/>
            <person name="Bluhm B."/>
            <person name="Cannon C."/>
            <person name="Castanera R."/>
            <person name="Culley D."/>
            <person name="Daum C."/>
            <person name="Ezra D."/>
            <person name="Gonzalez J."/>
            <person name="Henrissat B."/>
            <person name="Kuo A."/>
            <person name="Liang C."/>
            <person name="Lipzen A."/>
            <person name="Lutzoni F."/>
            <person name="Magnuson J."/>
            <person name="Mondo S."/>
            <person name="Nolan M."/>
            <person name="Ohm R."/>
            <person name="Pangilinan J."/>
            <person name="Park H.-J."/>
            <person name="Ramirez L."/>
            <person name="Alfaro M."/>
            <person name="Sun H."/>
            <person name="Tritt A."/>
            <person name="Yoshinaga Y."/>
            <person name="Zwiers L.-H."/>
            <person name="Turgeon B."/>
            <person name="Goodwin S."/>
            <person name="Spatafora J."/>
            <person name="Crous P."/>
            <person name="Grigoriev I."/>
        </authorList>
    </citation>
    <scope>NUCLEOTIDE SEQUENCE</scope>
    <source>
        <strain evidence="2 4">CBS 304.34</strain>
    </source>
</reference>
<feature type="non-terminal residue" evidence="2">
    <location>
        <position position="371"/>
    </location>
</feature>
<reference evidence="4" key="2">
    <citation type="submission" date="2020-04" db="EMBL/GenBank/DDBJ databases">
        <authorList>
            <consortium name="NCBI Genome Project"/>
        </authorList>
    </citation>
    <scope>NUCLEOTIDE SEQUENCE</scope>
    <source>
        <strain evidence="4">CBS 304.34</strain>
    </source>
</reference>
<feature type="transmembrane region" description="Helical" evidence="1">
    <location>
        <begin position="325"/>
        <end position="345"/>
    </location>
</feature>
<dbReference type="OrthoDB" id="194358at2759"/>
<evidence type="ECO:0000313" key="2">
    <source>
        <dbReference type="EMBL" id="KAF2808792.1"/>
    </source>
</evidence>
<name>A0A6A6YIV9_9PEZI</name>
<dbReference type="Proteomes" id="UP000504636">
    <property type="component" value="Unplaced"/>
</dbReference>
<reference evidence="4" key="3">
    <citation type="submission" date="2025-04" db="UniProtKB">
        <authorList>
            <consortium name="RefSeq"/>
        </authorList>
    </citation>
    <scope>IDENTIFICATION</scope>
    <source>
        <strain evidence="4">CBS 304.34</strain>
    </source>
</reference>
<feature type="transmembrane region" description="Helical" evidence="1">
    <location>
        <begin position="187"/>
        <end position="212"/>
    </location>
</feature>
<accession>A0A6A6YIV9</accession>
<sequence length="371" mass="41142">MNSPTNLFSDFAPLLTLFGEQVTHQFLSMSMGWADNILLAMGPLGIITTVVSAIRVGGVRGLKAIVGKFVTTFQAIFGLAHRAREIRFSAEAELLSSTSADVCELWSGQEVVRQYGTPDTKEMIIVLEKTPRVLGLVDAFSGKYLREASNKIVNDSKASSRILNELAKGAPNFTLNIRGSTVSRSELWFWTAVGIVCQTVALVIPALGTYYWDWPKGDFPVPSYEYPCFLIGSTFIIIGLIFCSRVIEATTAEHDFVQRKSKKIQVLRLQRTCTVSDQHFESYAILNAPGDVRLRTSRPNNYTVSFMATIAGFICQFVGLRALHWFATIILLGVTLIMTGARAWVHRGLVSDPLCLHLPEGREIPWLALFI</sequence>
<dbReference type="RefSeq" id="XP_033575756.1">
    <property type="nucleotide sequence ID" value="XM_033717892.1"/>
</dbReference>